<evidence type="ECO:0000313" key="11">
    <source>
        <dbReference type="EMBL" id="NWF44160.1"/>
    </source>
</evidence>
<evidence type="ECO:0000256" key="1">
    <source>
        <dbReference type="ARBA" id="ARBA00004533"/>
    </source>
</evidence>
<evidence type="ECO:0000256" key="4">
    <source>
        <dbReference type="ARBA" id="ARBA00022448"/>
    </source>
</evidence>
<gene>
    <name evidence="11" type="ORF">F3K02_02675</name>
</gene>
<evidence type="ECO:0000256" key="7">
    <source>
        <dbReference type="ARBA" id="ARBA00022692"/>
    </source>
</evidence>
<evidence type="ECO:0000256" key="3">
    <source>
        <dbReference type="ARBA" id="ARBA00021563"/>
    </source>
</evidence>
<name>A0A7Y8KVB2_9BURK</name>
<keyword evidence="7" id="KW-0812">Transmembrane</keyword>
<keyword evidence="4" id="KW-0813">Transport</keyword>
<evidence type="ECO:0000256" key="8">
    <source>
        <dbReference type="ARBA" id="ARBA00022927"/>
    </source>
</evidence>
<evidence type="ECO:0000256" key="9">
    <source>
        <dbReference type="ARBA" id="ARBA00023136"/>
    </source>
</evidence>
<protein>
    <recommendedName>
        <fullName evidence="3">Type II secretion system protein N</fullName>
    </recommendedName>
    <alternativeName>
        <fullName evidence="10">General secretion pathway protein N</fullName>
    </alternativeName>
</protein>
<evidence type="ECO:0000256" key="2">
    <source>
        <dbReference type="ARBA" id="ARBA00007208"/>
    </source>
</evidence>
<keyword evidence="5" id="KW-1003">Cell membrane</keyword>
<organism evidence="11 12">
    <name type="scientific">Hydrogenophaga aromaticivorans</name>
    <dbReference type="NCBI Taxonomy" id="2610898"/>
    <lineage>
        <taxon>Bacteria</taxon>
        <taxon>Pseudomonadati</taxon>
        <taxon>Pseudomonadota</taxon>
        <taxon>Betaproteobacteria</taxon>
        <taxon>Burkholderiales</taxon>
        <taxon>Comamonadaceae</taxon>
        <taxon>Hydrogenophaga</taxon>
    </lineage>
</organism>
<dbReference type="InterPro" id="IPR022792">
    <property type="entry name" value="T2SS_protein-GspN"/>
</dbReference>
<evidence type="ECO:0000256" key="10">
    <source>
        <dbReference type="ARBA" id="ARBA00030772"/>
    </source>
</evidence>
<accession>A0A7Y8KVB2</accession>
<dbReference type="AlphaFoldDB" id="A0A7Y8KVB2"/>
<dbReference type="GO" id="GO:0015627">
    <property type="term" value="C:type II protein secretion system complex"/>
    <property type="evidence" value="ECO:0007669"/>
    <property type="project" value="InterPro"/>
</dbReference>
<comment type="similarity">
    <text evidence="2">Belongs to the GSP N family.</text>
</comment>
<dbReference type="EMBL" id="VYGV01000003">
    <property type="protein sequence ID" value="NWF44160.1"/>
    <property type="molecule type" value="Genomic_DNA"/>
</dbReference>
<proteinExistence type="inferred from homology"/>
<evidence type="ECO:0000256" key="6">
    <source>
        <dbReference type="ARBA" id="ARBA00022519"/>
    </source>
</evidence>
<comment type="caution">
    <text evidence="11">The sequence shown here is derived from an EMBL/GenBank/DDBJ whole genome shotgun (WGS) entry which is preliminary data.</text>
</comment>
<dbReference type="Pfam" id="PF01203">
    <property type="entry name" value="T2SSN"/>
    <property type="match status" value="1"/>
</dbReference>
<sequence>MSSPWSVRLAWLGGCLGLLLAMLLFAPARWLAAAVHSASAGQVQLVNARGSVWQGQADLLLTGGEGSRSLSALPQGLRWRLAPAWASGQPAVALQLNTPCCSPEPLDILLLPGWQGMELRLAAFSSQWPAVLLVGLGTPWNTLRPDGQLALRSSGLVVQQVQGRLTLQGGLTVDALDMASRLSTLRPLGSYRLELRAAADGHSTTLNLSTLRGGLRLQGSGQWVGGRLRFQGEAQAAPGREPALDNLLNILGRRQGPRSILNIG</sequence>
<dbReference type="RefSeq" id="WP_177133037.1">
    <property type="nucleotide sequence ID" value="NZ_VYGV01000003.1"/>
</dbReference>
<reference evidence="11 12" key="1">
    <citation type="submission" date="2019-09" db="EMBL/GenBank/DDBJ databases">
        <title>Hydrogenophaga aromatica sp. nov., isolated from a para-xylene-degrading enrichment culture.</title>
        <authorList>
            <person name="Tancsics A."/>
            <person name="Banerjee S."/>
        </authorList>
    </citation>
    <scope>NUCLEOTIDE SEQUENCE [LARGE SCALE GENOMIC DNA]</scope>
    <source>
        <strain evidence="11 12">D2P1</strain>
    </source>
</reference>
<dbReference type="GO" id="GO:0005886">
    <property type="term" value="C:plasma membrane"/>
    <property type="evidence" value="ECO:0007669"/>
    <property type="project" value="UniProtKB-SubCell"/>
</dbReference>
<keyword evidence="12" id="KW-1185">Reference proteome</keyword>
<keyword evidence="9" id="KW-0472">Membrane</keyword>
<evidence type="ECO:0000313" key="12">
    <source>
        <dbReference type="Proteomes" id="UP000545507"/>
    </source>
</evidence>
<dbReference type="Proteomes" id="UP000545507">
    <property type="component" value="Unassembled WGS sequence"/>
</dbReference>
<comment type="subcellular location">
    <subcellularLocation>
        <location evidence="1">Cell inner membrane</location>
    </subcellularLocation>
</comment>
<keyword evidence="6" id="KW-0997">Cell inner membrane</keyword>
<dbReference type="GO" id="GO:0015628">
    <property type="term" value="P:protein secretion by the type II secretion system"/>
    <property type="evidence" value="ECO:0007669"/>
    <property type="project" value="InterPro"/>
</dbReference>
<keyword evidence="8" id="KW-0653">Protein transport</keyword>
<evidence type="ECO:0000256" key="5">
    <source>
        <dbReference type="ARBA" id="ARBA00022475"/>
    </source>
</evidence>